<feature type="compositionally biased region" description="Polar residues" evidence="1">
    <location>
        <begin position="186"/>
        <end position="211"/>
    </location>
</feature>
<gene>
    <name evidence="2" type="ORF">DBRI00130_LOCUS19761</name>
</gene>
<reference evidence="2" key="1">
    <citation type="submission" date="2021-01" db="EMBL/GenBank/DDBJ databases">
        <authorList>
            <person name="Corre E."/>
            <person name="Pelletier E."/>
            <person name="Niang G."/>
            <person name="Scheremetjew M."/>
            <person name="Finn R."/>
            <person name="Kale V."/>
            <person name="Holt S."/>
            <person name="Cochrane G."/>
            <person name="Meng A."/>
            <person name="Brown T."/>
            <person name="Cohen L."/>
        </authorList>
    </citation>
    <scope>NUCLEOTIDE SEQUENCE</scope>
    <source>
        <strain evidence="2">GSO104</strain>
    </source>
</reference>
<proteinExistence type="predicted"/>
<feature type="region of interest" description="Disordered" evidence="1">
    <location>
        <begin position="409"/>
        <end position="472"/>
    </location>
</feature>
<evidence type="ECO:0000256" key="1">
    <source>
        <dbReference type="SAM" id="MobiDB-lite"/>
    </source>
</evidence>
<name>A0A7S4VSN3_9STRA</name>
<organism evidence="2">
    <name type="scientific">Ditylum brightwellii</name>
    <dbReference type="NCBI Taxonomy" id="49249"/>
    <lineage>
        <taxon>Eukaryota</taxon>
        <taxon>Sar</taxon>
        <taxon>Stramenopiles</taxon>
        <taxon>Ochrophyta</taxon>
        <taxon>Bacillariophyta</taxon>
        <taxon>Mediophyceae</taxon>
        <taxon>Lithodesmiophycidae</taxon>
        <taxon>Lithodesmiales</taxon>
        <taxon>Lithodesmiaceae</taxon>
        <taxon>Ditylum</taxon>
    </lineage>
</organism>
<evidence type="ECO:0000313" key="2">
    <source>
        <dbReference type="EMBL" id="CAE4616469.1"/>
    </source>
</evidence>
<accession>A0A7S4VSN3</accession>
<feature type="compositionally biased region" description="Basic residues" evidence="1">
    <location>
        <begin position="264"/>
        <end position="274"/>
    </location>
</feature>
<feature type="compositionally biased region" description="Basic and acidic residues" evidence="1">
    <location>
        <begin position="416"/>
        <end position="442"/>
    </location>
</feature>
<dbReference type="AlphaFoldDB" id="A0A7S4VSN3"/>
<protein>
    <submittedName>
        <fullName evidence="2">Uncharacterized protein</fullName>
    </submittedName>
</protein>
<feature type="region of interest" description="Disordered" evidence="1">
    <location>
        <begin position="228"/>
        <end position="292"/>
    </location>
</feature>
<sequence>MTFIGAIQRCCSAAKGEPPKHQHVTTGKENMCASPYLSTKESKYAGNEYPTKLTPRNTNTPPPKICTKTKRIIDQQPVRTPVTKRGATCVKMGKGSYRSPLQIGMHNLVEDKMNQESHVQSLSILSPKSKASRDHMMIRTPPKRVPLHEEHGPRLIKSGPMRVPVKRTPQKPTQSDTCPRMGFDGTRQTPSKELLKSTSCSRSQQVSVHSDTSAEKIECTELREQHPRLSPTRNYHDRTQHRGVSPGAGQKNIPPRLIMTPVHPRTRLSPRRTKTPANRSPTKFTMPPPCPSSQREKIMLVCDEMMCASSLNADVIVSDMDSLAINTEHGTDLSIDSSIAFTLDEQNIGSPVNYELDLGRYGCADPVAMALLNDDDEELGLFLERINKRPQRETGGTFLPSFASPHVPLCTTNAPEKVEGAERTDSQERVTPEDHSLQDRENSTPNTEVIDERDSHSAVAGDTDANQPQRKYGKLRKVSSRLLDLMGDDEVASLHRPVAKRAKSPIETGIDIDVVSH</sequence>
<dbReference type="EMBL" id="HBNS01025058">
    <property type="protein sequence ID" value="CAE4616469.1"/>
    <property type="molecule type" value="Transcribed_RNA"/>
</dbReference>
<feature type="region of interest" description="Disordered" evidence="1">
    <location>
        <begin position="144"/>
        <end position="212"/>
    </location>
</feature>